<evidence type="ECO:0000256" key="2">
    <source>
        <dbReference type="ARBA" id="ARBA00022527"/>
    </source>
</evidence>
<evidence type="ECO:0008006" key="24">
    <source>
        <dbReference type="Google" id="ProtNLM"/>
    </source>
</evidence>
<dbReference type="SUPFAM" id="SSF56112">
    <property type="entry name" value="Protein kinase-like (PK-like)"/>
    <property type="match status" value="1"/>
</dbReference>
<protein>
    <recommendedName>
        <fullName evidence="24">Cysteine-rich receptor-like protein kinase 10</fullName>
    </recommendedName>
</protein>
<evidence type="ECO:0000256" key="8">
    <source>
        <dbReference type="ARBA" id="ARBA00022777"/>
    </source>
</evidence>
<dbReference type="GO" id="GO:0005886">
    <property type="term" value="C:plasma membrane"/>
    <property type="evidence" value="ECO:0007669"/>
    <property type="project" value="TreeGrafter"/>
</dbReference>
<keyword evidence="23" id="KW-1185">Reference proteome</keyword>
<keyword evidence="4 18" id="KW-0812">Transmembrane</keyword>
<evidence type="ECO:0000256" key="18">
    <source>
        <dbReference type="SAM" id="Phobius"/>
    </source>
</evidence>
<evidence type="ECO:0000256" key="12">
    <source>
        <dbReference type="ARBA" id="ARBA00023170"/>
    </source>
</evidence>
<dbReference type="PROSITE" id="PS00108">
    <property type="entry name" value="PROTEIN_KINASE_ST"/>
    <property type="match status" value="1"/>
</dbReference>
<evidence type="ECO:0000256" key="5">
    <source>
        <dbReference type="ARBA" id="ARBA00022729"/>
    </source>
</evidence>
<feature type="region of interest" description="Disordered" evidence="17">
    <location>
        <begin position="257"/>
        <end position="281"/>
    </location>
</feature>
<evidence type="ECO:0000256" key="7">
    <source>
        <dbReference type="ARBA" id="ARBA00022741"/>
    </source>
</evidence>
<feature type="binding site" evidence="16">
    <location>
        <position position="380"/>
    </location>
    <ligand>
        <name>ATP</name>
        <dbReference type="ChEBI" id="CHEBI:30616"/>
    </ligand>
</feature>
<evidence type="ECO:0000256" key="6">
    <source>
        <dbReference type="ARBA" id="ARBA00022737"/>
    </source>
</evidence>
<feature type="domain" description="Protein kinase" evidence="20">
    <location>
        <begin position="352"/>
        <end position="639"/>
    </location>
</feature>
<evidence type="ECO:0000256" key="17">
    <source>
        <dbReference type="SAM" id="MobiDB-lite"/>
    </source>
</evidence>
<evidence type="ECO:0000313" key="22">
    <source>
        <dbReference type="EMBL" id="KAJ8773700.1"/>
    </source>
</evidence>
<keyword evidence="10 18" id="KW-1133">Transmembrane helix</keyword>
<evidence type="ECO:0000256" key="13">
    <source>
        <dbReference type="ARBA" id="ARBA00023180"/>
    </source>
</evidence>
<dbReference type="EMBL" id="JAIWQS010000001">
    <property type="protein sequence ID" value="KAJ8773700.1"/>
    <property type="molecule type" value="Genomic_DNA"/>
</dbReference>
<dbReference type="PANTHER" id="PTHR27002:SF1050">
    <property type="entry name" value="CYSTEINE-RICH RECEPTOR-LIKE PROTEIN KINASE 5"/>
    <property type="match status" value="1"/>
</dbReference>
<evidence type="ECO:0000313" key="23">
    <source>
        <dbReference type="Proteomes" id="UP001159364"/>
    </source>
</evidence>
<dbReference type="FunFam" id="3.30.430.20:FF:000003">
    <property type="entry name" value="Cysteine-rich RLK (RECEPTOR-like protein kinase) 10"/>
    <property type="match status" value="1"/>
</dbReference>
<dbReference type="InterPro" id="IPR001245">
    <property type="entry name" value="Ser-Thr/Tyr_kinase_cat_dom"/>
</dbReference>
<comment type="catalytic activity">
    <reaction evidence="14">
        <text>L-seryl-[protein] + ATP = O-phospho-L-seryl-[protein] + ADP + H(+)</text>
        <dbReference type="Rhea" id="RHEA:17989"/>
        <dbReference type="Rhea" id="RHEA-COMP:9863"/>
        <dbReference type="Rhea" id="RHEA-COMP:11604"/>
        <dbReference type="ChEBI" id="CHEBI:15378"/>
        <dbReference type="ChEBI" id="CHEBI:29999"/>
        <dbReference type="ChEBI" id="CHEBI:30616"/>
        <dbReference type="ChEBI" id="CHEBI:83421"/>
        <dbReference type="ChEBI" id="CHEBI:456216"/>
    </reaction>
</comment>
<dbReference type="Proteomes" id="UP001159364">
    <property type="component" value="Linkage Group LG01"/>
</dbReference>
<evidence type="ECO:0000256" key="4">
    <source>
        <dbReference type="ARBA" id="ARBA00022692"/>
    </source>
</evidence>
<keyword evidence="3" id="KW-0808">Transferase</keyword>
<evidence type="ECO:0000256" key="19">
    <source>
        <dbReference type="SAM" id="SignalP"/>
    </source>
</evidence>
<dbReference type="Gene3D" id="1.10.510.10">
    <property type="entry name" value="Transferase(Phosphotransferase) domain 1"/>
    <property type="match status" value="1"/>
</dbReference>
<dbReference type="SMART" id="SM00220">
    <property type="entry name" value="S_TKc"/>
    <property type="match status" value="1"/>
</dbReference>
<dbReference type="PROSITE" id="PS51473">
    <property type="entry name" value="GNK2"/>
    <property type="match status" value="2"/>
</dbReference>
<evidence type="ECO:0000256" key="14">
    <source>
        <dbReference type="ARBA" id="ARBA00047558"/>
    </source>
</evidence>
<feature type="domain" description="Gnk2-homologous" evidence="21">
    <location>
        <begin position="144"/>
        <end position="251"/>
    </location>
</feature>
<feature type="signal peptide" evidence="19">
    <location>
        <begin position="1"/>
        <end position="25"/>
    </location>
</feature>
<name>A0AAV8U6X9_9ROSI</name>
<feature type="chain" id="PRO_5043541204" description="Cysteine-rich receptor-like protein kinase 10" evidence="19">
    <location>
        <begin position="26"/>
        <end position="672"/>
    </location>
</feature>
<dbReference type="InterPro" id="IPR038408">
    <property type="entry name" value="GNK2_sf"/>
</dbReference>
<evidence type="ECO:0000256" key="1">
    <source>
        <dbReference type="ARBA" id="ARBA00004167"/>
    </source>
</evidence>
<keyword evidence="2" id="KW-0723">Serine/threonine-protein kinase</keyword>
<dbReference type="InterPro" id="IPR002902">
    <property type="entry name" value="GNK2"/>
</dbReference>
<keyword evidence="6" id="KW-0677">Repeat</keyword>
<feature type="domain" description="Gnk2-homologous" evidence="21">
    <location>
        <begin position="25"/>
        <end position="133"/>
    </location>
</feature>
<keyword evidence="11 18" id="KW-0472">Membrane</keyword>
<feature type="compositionally biased region" description="Pro residues" evidence="17">
    <location>
        <begin position="262"/>
        <end position="276"/>
    </location>
</feature>
<dbReference type="GO" id="GO:0006979">
    <property type="term" value="P:response to oxidative stress"/>
    <property type="evidence" value="ECO:0007669"/>
    <property type="project" value="UniProtKB-ARBA"/>
</dbReference>
<keyword evidence="12" id="KW-0675">Receptor</keyword>
<dbReference type="FunFam" id="1.10.510.10:FF:000129">
    <property type="entry name" value="cysteine-rich receptor-like protein kinase 10"/>
    <property type="match status" value="1"/>
</dbReference>
<dbReference type="PROSITE" id="PS00107">
    <property type="entry name" value="PROTEIN_KINASE_ATP"/>
    <property type="match status" value="1"/>
</dbReference>
<dbReference type="CDD" id="cd14066">
    <property type="entry name" value="STKc_IRAK"/>
    <property type="match status" value="1"/>
</dbReference>
<dbReference type="Gene3D" id="3.30.200.20">
    <property type="entry name" value="Phosphorylase Kinase, domain 1"/>
    <property type="match status" value="1"/>
</dbReference>
<comment type="catalytic activity">
    <reaction evidence="15">
        <text>L-threonyl-[protein] + ATP = O-phospho-L-threonyl-[protein] + ADP + H(+)</text>
        <dbReference type="Rhea" id="RHEA:46608"/>
        <dbReference type="Rhea" id="RHEA-COMP:11060"/>
        <dbReference type="Rhea" id="RHEA-COMP:11605"/>
        <dbReference type="ChEBI" id="CHEBI:15378"/>
        <dbReference type="ChEBI" id="CHEBI:30013"/>
        <dbReference type="ChEBI" id="CHEBI:30616"/>
        <dbReference type="ChEBI" id="CHEBI:61977"/>
        <dbReference type="ChEBI" id="CHEBI:456216"/>
    </reaction>
</comment>
<comment type="subcellular location">
    <subcellularLocation>
        <location evidence="1">Membrane</location>
        <topology evidence="1">Single-pass membrane protein</topology>
    </subcellularLocation>
</comment>
<keyword evidence="8" id="KW-0418">Kinase</keyword>
<gene>
    <name evidence="22" type="ORF">K2173_006350</name>
</gene>
<dbReference type="Gene3D" id="3.30.430.20">
    <property type="entry name" value="Gnk2 domain, C-X8-C-X2-C motif"/>
    <property type="match status" value="2"/>
</dbReference>
<dbReference type="AlphaFoldDB" id="A0AAV8U6X9"/>
<reference evidence="22 23" key="1">
    <citation type="submission" date="2021-09" db="EMBL/GenBank/DDBJ databases">
        <title>Genomic insights and catalytic innovation underlie evolution of tropane alkaloids biosynthesis.</title>
        <authorList>
            <person name="Wang Y.-J."/>
            <person name="Tian T."/>
            <person name="Huang J.-P."/>
            <person name="Huang S.-X."/>
        </authorList>
    </citation>
    <scope>NUCLEOTIDE SEQUENCE [LARGE SCALE GENOMIC DNA]</scope>
    <source>
        <strain evidence="22">KIB-2018</strain>
        <tissue evidence="22">Leaf</tissue>
    </source>
</reference>
<dbReference type="FunFam" id="3.30.200.20:FF:000142">
    <property type="entry name" value="Cysteine-rich receptor-like protein kinase 10"/>
    <property type="match status" value="1"/>
</dbReference>
<dbReference type="PANTHER" id="PTHR27002">
    <property type="entry name" value="RECEPTOR-LIKE SERINE/THREONINE-PROTEIN KINASE SD1-8"/>
    <property type="match status" value="1"/>
</dbReference>
<dbReference type="Pfam" id="PF01657">
    <property type="entry name" value="Stress-antifung"/>
    <property type="match status" value="2"/>
</dbReference>
<dbReference type="InterPro" id="IPR017441">
    <property type="entry name" value="Protein_kinase_ATP_BS"/>
</dbReference>
<dbReference type="CDD" id="cd23509">
    <property type="entry name" value="Gnk2-like"/>
    <property type="match status" value="2"/>
</dbReference>
<sequence>MMDCLIKFLSFLLLSLLISTNFIDGAPALSHFCDRNFTGDSTFRANLNGLLSSLSSNSTNSTQYYLNGFYNASAGRNPDEVYGLFLCRGDASTEECRDCVATATREIIQLCPAQKVAIVWYDYCLLRYENDDFFTTMDSRPSEFKQNAKNVTVDNVTEGKLFNAVVIKTLVESAYKVTAAPSGSERFAVKEELTDYGNLNTLVQCTPDLSGGDCNRCLLIIIGQIPDCCSGKRGGRLLTPSCNFRFEFNNSFYNQTYEQAPPTSPQVPPPPPPPTPVSSKGRSSVSAVTIVAIVTPISVSAVLFCMGYLFLIRRRRRKKYESVEQDNVGNEITSAESLQFDFATIEAATDNFSDDNKLGAGGFGEVFKGRLPNGEEIAVKRLSRSSGQGVEEFKTEIILVAKLQHRNLVRLLGFCLEREEKILVYEFVPNKSLDYFLFDPEKQGLLDWPRRYEIIGGIARGILYLHQDSRLRIIHRDLKASNILLDGEMNPKISDFGMARIFGVDQTQGSTNRVVGTYGYMSPEYAMHGQFSVKSDAYSFGVLVLEIISGRKNSSFNLTDGAANVVSHVWKHWKNGTPLQALDKNLTETYSRNEVMTCIQIGLLCVQEDPADRPTMPKIIKMLNSDSVSDLPMPTQPAFFFGGGTKESSVMPTSQSALVSVDKALITEVYPR</sequence>
<evidence type="ECO:0000256" key="9">
    <source>
        <dbReference type="ARBA" id="ARBA00022840"/>
    </source>
</evidence>
<keyword evidence="9 16" id="KW-0067">ATP-binding</keyword>
<evidence type="ECO:0000256" key="15">
    <source>
        <dbReference type="ARBA" id="ARBA00047951"/>
    </source>
</evidence>
<evidence type="ECO:0000256" key="11">
    <source>
        <dbReference type="ARBA" id="ARBA00023136"/>
    </source>
</evidence>
<evidence type="ECO:0000259" key="20">
    <source>
        <dbReference type="PROSITE" id="PS50011"/>
    </source>
</evidence>
<feature type="transmembrane region" description="Helical" evidence="18">
    <location>
        <begin position="287"/>
        <end position="311"/>
    </location>
</feature>
<evidence type="ECO:0000259" key="21">
    <source>
        <dbReference type="PROSITE" id="PS51473"/>
    </source>
</evidence>
<accession>A0AAV8U6X9</accession>
<dbReference type="InterPro" id="IPR000719">
    <property type="entry name" value="Prot_kinase_dom"/>
</dbReference>
<proteinExistence type="predicted"/>
<evidence type="ECO:0000256" key="10">
    <source>
        <dbReference type="ARBA" id="ARBA00022989"/>
    </source>
</evidence>
<dbReference type="GO" id="GO:0005524">
    <property type="term" value="F:ATP binding"/>
    <property type="evidence" value="ECO:0007669"/>
    <property type="project" value="UniProtKB-UniRule"/>
</dbReference>
<comment type="caution">
    <text evidence="22">The sequence shown here is derived from an EMBL/GenBank/DDBJ whole genome shotgun (WGS) entry which is preliminary data.</text>
</comment>
<dbReference type="InterPro" id="IPR008271">
    <property type="entry name" value="Ser/Thr_kinase_AS"/>
</dbReference>
<dbReference type="GO" id="GO:0042742">
    <property type="term" value="P:defense response to bacterium"/>
    <property type="evidence" value="ECO:0007669"/>
    <property type="project" value="TreeGrafter"/>
</dbReference>
<keyword evidence="5 19" id="KW-0732">Signal</keyword>
<dbReference type="Pfam" id="PF07714">
    <property type="entry name" value="PK_Tyr_Ser-Thr"/>
    <property type="match status" value="1"/>
</dbReference>
<organism evidence="22 23">
    <name type="scientific">Erythroxylum novogranatense</name>
    <dbReference type="NCBI Taxonomy" id="1862640"/>
    <lineage>
        <taxon>Eukaryota</taxon>
        <taxon>Viridiplantae</taxon>
        <taxon>Streptophyta</taxon>
        <taxon>Embryophyta</taxon>
        <taxon>Tracheophyta</taxon>
        <taxon>Spermatophyta</taxon>
        <taxon>Magnoliopsida</taxon>
        <taxon>eudicotyledons</taxon>
        <taxon>Gunneridae</taxon>
        <taxon>Pentapetalae</taxon>
        <taxon>rosids</taxon>
        <taxon>fabids</taxon>
        <taxon>Malpighiales</taxon>
        <taxon>Erythroxylaceae</taxon>
        <taxon>Erythroxylum</taxon>
    </lineage>
</organism>
<keyword evidence="7 16" id="KW-0547">Nucleotide-binding</keyword>
<evidence type="ECO:0000256" key="3">
    <source>
        <dbReference type="ARBA" id="ARBA00022679"/>
    </source>
</evidence>
<dbReference type="InterPro" id="IPR011009">
    <property type="entry name" value="Kinase-like_dom_sf"/>
</dbReference>
<dbReference type="GO" id="GO:0004674">
    <property type="term" value="F:protein serine/threonine kinase activity"/>
    <property type="evidence" value="ECO:0007669"/>
    <property type="project" value="UniProtKB-KW"/>
</dbReference>
<keyword evidence="13" id="KW-0325">Glycoprotein</keyword>
<evidence type="ECO:0000256" key="16">
    <source>
        <dbReference type="PROSITE-ProRule" id="PRU10141"/>
    </source>
</evidence>
<dbReference type="PROSITE" id="PS50011">
    <property type="entry name" value="PROTEIN_KINASE_DOM"/>
    <property type="match status" value="1"/>
</dbReference>